<gene>
    <name evidence="10" type="ORF">EDD76_10160</name>
</gene>
<evidence type="ECO:0000256" key="7">
    <source>
        <dbReference type="PROSITE-ProRule" id="PRU01091"/>
    </source>
</evidence>
<dbReference type="SUPFAM" id="SSF46894">
    <property type="entry name" value="C-terminal effector domain of the bipartite response regulators"/>
    <property type="match status" value="1"/>
</dbReference>
<dbReference type="PANTHER" id="PTHR48111">
    <property type="entry name" value="REGULATOR OF RPOS"/>
    <property type="match status" value="1"/>
</dbReference>
<name>A0A4R1R5Z9_9FIRM</name>
<dbReference type="CDD" id="cd18159">
    <property type="entry name" value="REC_OmpR_NsrR-like"/>
    <property type="match status" value="1"/>
</dbReference>
<dbReference type="InterPro" id="IPR039420">
    <property type="entry name" value="WalR-like"/>
</dbReference>
<comment type="function">
    <text evidence="5">May play the central regulatory role in sporulation. It may be an element of the effector pathway responsible for the activation of sporulation genes in response to nutritional stress. Spo0A may act in concert with spo0H (a sigma factor) to control the expression of some genes that are critical to the sporulation process.</text>
</comment>
<dbReference type="InterPro" id="IPR016032">
    <property type="entry name" value="Sig_transdc_resp-reg_C-effctor"/>
</dbReference>
<dbReference type="PROSITE" id="PS51755">
    <property type="entry name" value="OMPR_PHOB"/>
    <property type="match status" value="1"/>
</dbReference>
<dbReference type="Pfam" id="PF00486">
    <property type="entry name" value="Trans_reg_C"/>
    <property type="match status" value="1"/>
</dbReference>
<dbReference type="GO" id="GO:0000156">
    <property type="term" value="F:phosphorelay response regulator activity"/>
    <property type="evidence" value="ECO:0007669"/>
    <property type="project" value="TreeGrafter"/>
</dbReference>
<evidence type="ECO:0000256" key="1">
    <source>
        <dbReference type="ARBA" id="ARBA00018672"/>
    </source>
</evidence>
<keyword evidence="4" id="KW-0804">Transcription</keyword>
<reference evidence="10 11" key="1">
    <citation type="submission" date="2019-03" db="EMBL/GenBank/DDBJ databases">
        <title>Genomic Encyclopedia of Type Strains, Phase IV (KMG-IV): sequencing the most valuable type-strain genomes for metagenomic binning, comparative biology and taxonomic classification.</title>
        <authorList>
            <person name="Goeker M."/>
        </authorList>
    </citation>
    <scope>NUCLEOTIDE SEQUENCE [LARGE SCALE GENOMIC DNA]</scope>
    <source>
        <strain evidence="10 11">DSM 100556</strain>
    </source>
</reference>
<feature type="domain" description="OmpR/PhoB-type" evidence="9">
    <location>
        <begin position="126"/>
        <end position="224"/>
    </location>
</feature>
<sequence>MYKILIVEDDNTIAEEVGRYLMKWGYEVEAVTDFGDVLGHFGRFLPQLVLMDIGLPFYNGYYWCGEIRKVSQVPVIFVSSASDNMNIVMAVNMGGDDFITKPFDLEVMAAKVQAILRRTYSFSAPTSLMEYKGMILNLSDMTLVCRDEKIELSKNEYRILQTLFENTGKTVTREAIMKRLWDEECFVDDNTLTVNINRLRKKLEGLGVEELIVTKKGIGYRLGEL</sequence>
<dbReference type="SMART" id="SM00448">
    <property type="entry name" value="REC"/>
    <property type="match status" value="1"/>
</dbReference>
<dbReference type="PROSITE" id="PS50110">
    <property type="entry name" value="RESPONSE_REGULATORY"/>
    <property type="match status" value="1"/>
</dbReference>
<feature type="modified residue" description="4-aspartylphosphate" evidence="6">
    <location>
        <position position="52"/>
    </location>
</feature>
<dbReference type="STRING" id="1469948.GCA_000732725_02709"/>
<dbReference type="PANTHER" id="PTHR48111:SF43">
    <property type="entry name" value="STAGE 0 SPORULATION PROTEIN A HOMOLOG"/>
    <property type="match status" value="1"/>
</dbReference>
<dbReference type="SMART" id="SM00862">
    <property type="entry name" value="Trans_reg_C"/>
    <property type="match status" value="1"/>
</dbReference>
<evidence type="ECO:0000256" key="6">
    <source>
        <dbReference type="PROSITE-ProRule" id="PRU00169"/>
    </source>
</evidence>
<keyword evidence="11" id="KW-1185">Reference proteome</keyword>
<evidence type="ECO:0000256" key="2">
    <source>
        <dbReference type="ARBA" id="ARBA00023015"/>
    </source>
</evidence>
<dbReference type="Proteomes" id="UP000295718">
    <property type="component" value="Unassembled WGS sequence"/>
</dbReference>
<evidence type="ECO:0000313" key="11">
    <source>
        <dbReference type="Proteomes" id="UP000295718"/>
    </source>
</evidence>
<dbReference type="OrthoDB" id="9790442at2"/>
<feature type="domain" description="Response regulatory" evidence="8">
    <location>
        <begin position="3"/>
        <end position="116"/>
    </location>
</feature>
<proteinExistence type="predicted"/>
<dbReference type="SUPFAM" id="SSF52172">
    <property type="entry name" value="CheY-like"/>
    <property type="match status" value="1"/>
</dbReference>
<dbReference type="AlphaFoldDB" id="A0A4R1R5Z9"/>
<evidence type="ECO:0000256" key="3">
    <source>
        <dbReference type="ARBA" id="ARBA00023125"/>
    </source>
</evidence>
<dbReference type="GO" id="GO:0000976">
    <property type="term" value="F:transcription cis-regulatory region binding"/>
    <property type="evidence" value="ECO:0007669"/>
    <property type="project" value="TreeGrafter"/>
</dbReference>
<keyword evidence="3 7" id="KW-0238">DNA-binding</keyword>
<organism evidence="10 11">
    <name type="scientific">Kineothrix alysoides</name>
    <dbReference type="NCBI Taxonomy" id="1469948"/>
    <lineage>
        <taxon>Bacteria</taxon>
        <taxon>Bacillati</taxon>
        <taxon>Bacillota</taxon>
        <taxon>Clostridia</taxon>
        <taxon>Lachnospirales</taxon>
        <taxon>Lachnospiraceae</taxon>
        <taxon>Kineothrix</taxon>
    </lineage>
</organism>
<dbReference type="InterPro" id="IPR011006">
    <property type="entry name" value="CheY-like_superfamily"/>
</dbReference>
<protein>
    <recommendedName>
        <fullName evidence="1">Stage 0 sporulation protein A homolog</fullName>
    </recommendedName>
</protein>
<dbReference type="Gene3D" id="1.10.10.10">
    <property type="entry name" value="Winged helix-like DNA-binding domain superfamily/Winged helix DNA-binding domain"/>
    <property type="match status" value="1"/>
</dbReference>
<dbReference type="GO" id="GO:0005829">
    <property type="term" value="C:cytosol"/>
    <property type="evidence" value="ECO:0007669"/>
    <property type="project" value="TreeGrafter"/>
</dbReference>
<dbReference type="EMBL" id="SLUO01000001">
    <property type="protein sequence ID" value="TCL60963.1"/>
    <property type="molecule type" value="Genomic_DNA"/>
</dbReference>
<evidence type="ECO:0000259" key="8">
    <source>
        <dbReference type="PROSITE" id="PS50110"/>
    </source>
</evidence>
<evidence type="ECO:0000256" key="4">
    <source>
        <dbReference type="ARBA" id="ARBA00023163"/>
    </source>
</evidence>
<dbReference type="RefSeq" id="WP_031391387.1">
    <property type="nucleotide sequence ID" value="NZ_JPNB01000002.1"/>
</dbReference>
<evidence type="ECO:0000256" key="5">
    <source>
        <dbReference type="ARBA" id="ARBA00024867"/>
    </source>
</evidence>
<evidence type="ECO:0000259" key="9">
    <source>
        <dbReference type="PROSITE" id="PS51755"/>
    </source>
</evidence>
<dbReference type="Pfam" id="PF00072">
    <property type="entry name" value="Response_reg"/>
    <property type="match status" value="1"/>
</dbReference>
<dbReference type="GO" id="GO:0032993">
    <property type="term" value="C:protein-DNA complex"/>
    <property type="evidence" value="ECO:0007669"/>
    <property type="project" value="TreeGrafter"/>
</dbReference>
<dbReference type="InterPro" id="IPR001867">
    <property type="entry name" value="OmpR/PhoB-type_DNA-bd"/>
</dbReference>
<comment type="caution">
    <text evidence="10">The sequence shown here is derived from an EMBL/GenBank/DDBJ whole genome shotgun (WGS) entry which is preliminary data.</text>
</comment>
<keyword evidence="6" id="KW-0597">Phosphoprotein</keyword>
<dbReference type="InterPro" id="IPR036388">
    <property type="entry name" value="WH-like_DNA-bd_sf"/>
</dbReference>
<evidence type="ECO:0000313" key="10">
    <source>
        <dbReference type="EMBL" id="TCL60963.1"/>
    </source>
</evidence>
<dbReference type="GO" id="GO:0006355">
    <property type="term" value="P:regulation of DNA-templated transcription"/>
    <property type="evidence" value="ECO:0007669"/>
    <property type="project" value="InterPro"/>
</dbReference>
<dbReference type="InterPro" id="IPR001789">
    <property type="entry name" value="Sig_transdc_resp-reg_receiver"/>
</dbReference>
<dbReference type="CDD" id="cd00383">
    <property type="entry name" value="trans_reg_C"/>
    <property type="match status" value="1"/>
</dbReference>
<dbReference type="Gene3D" id="3.40.50.2300">
    <property type="match status" value="1"/>
</dbReference>
<keyword evidence="2" id="KW-0805">Transcription regulation</keyword>
<feature type="DNA-binding region" description="OmpR/PhoB-type" evidence="7">
    <location>
        <begin position="126"/>
        <end position="224"/>
    </location>
</feature>
<accession>A0A4R1R5Z9</accession>